<evidence type="ECO:0000313" key="3">
    <source>
        <dbReference type="EMBL" id="OGF30407.1"/>
    </source>
</evidence>
<dbReference type="Gene3D" id="2.170.130.30">
    <property type="match status" value="1"/>
</dbReference>
<dbReference type="InterPro" id="IPR027954">
    <property type="entry name" value="Transcobalamin-like_C"/>
</dbReference>
<dbReference type="AlphaFoldDB" id="A0A1F5SUK3"/>
<evidence type="ECO:0000313" key="4">
    <source>
        <dbReference type="Proteomes" id="UP000176915"/>
    </source>
</evidence>
<evidence type="ECO:0000256" key="1">
    <source>
        <dbReference type="SAM" id="SignalP"/>
    </source>
</evidence>
<keyword evidence="1" id="KW-0732">Signal</keyword>
<feature type="signal peptide" evidence="1">
    <location>
        <begin position="1"/>
        <end position="21"/>
    </location>
</feature>
<sequence>MKTKNLAKILILFLFIASAGAVVMYLTNNQTAPAQIALLENSANESAIRKAGDESSPALAESGGSAAEEKAAGLEVGIDKPTEGISVSLIIIGARYEVKGFSGSSVYDLMNKLKQEKKIDFQGRDYAGLGFFVEAINGVKNNPADENWIYYVNGRPAPVGASNYKVKVNDVIEWRYEKRLF</sequence>
<gene>
    <name evidence="3" type="ORF">A3H09_02045</name>
</gene>
<evidence type="ECO:0000259" key="2">
    <source>
        <dbReference type="Pfam" id="PF14478"/>
    </source>
</evidence>
<name>A0A1F5SUK3_9BACT</name>
<dbReference type="EMBL" id="MFFY01000052">
    <property type="protein sequence ID" value="OGF30407.1"/>
    <property type="molecule type" value="Genomic_DNA"/>
</dbReference>
<proteinExistence type="predicted"/>
<protein>
    <recommendedName>
        <fullName evidence="2">Transcobalamin-like C-terminal domain-containing protein</fullName>
    </recommendedName>
</protein>
<dbReference type="Proteomes" id="UP000176915">
    <property type="component" value="Unassembled WGS sequence"/>
</dbReference>
<dbReference type="Pfam" id="PF14478">
    <property type="entry name" value="DUF4430"/>
    <property type="match status" value="1"/>
</dbReference>
<organism evidence="3 4">
    <name type="scientific">Candidatus Falkowbacteria bacterium RIFCSPLOWO2_12_FULL_45_13</name>
    <dbReference type="NCBI Taxonomy" id="1797991"/>
    <lineage>
        <taxon>Bacteria</taxon>
        <taxon>Candidatus Falkowiibacteriota</taxon>
    </lineage>
</organism>
<comment type="caution">
    <text evidence="3">The sequence shown here is derived from an EMBL/GenBank/DDBJ whole genome shotgun (WGS) entry which is preliminary data.</text>
</comment>
<accession>A0A1F5SUK3</accession>
<feature type="domain" description="Transcobalamin-like C-terminal" evidence="2">
    <location>
        <begin position="103"/>
        <end position="178"/>
    </location>
</feature>
<feature type="chain" id="PRO_5009521290" description="Transcobalamin-like C-terminal domain-containing protein" evidence="1">
    <location>
        <begin position="22"/>
        <end position="181"/>
    </location>
</feature>
<reference evidence="3 4" key="1">
    <citation type="journal article" date="2016" name="Nat. Commun.">
        <title>Thousands of microbial genomes shed light on interconnected biogeochemical processes in an aquifer system.</title>
        <authorList>
            <person name="Anantharaman K."/>
            <person name="Brown C.T."/>
            <person name="Hug L.A."/>
            <person name="Sharon I."/>
            <person name="Castelle C.J."/>
            <person name="Probst A.J."/>
            <person name="Thomas B.C."/>
            <person name="Singh A."/>
            <person name="Wilkins M.J."/>
            <person name="Karaoz U."/>
            <person name="Brodie E.L."/>
            <person name="Williams K.H."/>
            <person name="Hubbard S.S."/>
            <person name="Banfield J.F."/>
        </authorList>
    </citation>
    <scope>NUCLEOTIDE SEQUENCE [LARGE SCALE GENOMIC DNA]</scope>
</reference>